<evidence type="ECO:0000259" key="4">
    <source>
        <dbReference type="PROSITE" id="PS01124"/>
    </source>
</evidence>
<dbReference type="Pfam" id="PF12625">
    <property type="entry name" value="Arabinose_bd"/>
    <property type="match status" value="1"/>
</dbReference>
<evidence type="ECO:0000256" key="2">
    <source>
        <dbReference type="ARBA" id="ARBA00023125"/>
    </source>
</evidence>
<dbReference type="PROSITE" id="PS00041">
    <property type="entry name" value="HTH_ARAC_FAMILY_1"/>
    <property type="match status" value="1"/>
</dbReference>
<evidence type="ECO:0000256" key="1">
    <source>
        <dbReference type="ARBA" id="ARBA00023015"/>
    </source>
</evidence>
<keyword evidence="2" id="KW-0238">DNA-binding</keyword>
<keyword evidence="6" id="KW-1185">Reference proteome</keyword>
<dbReference type="GO" id="GO:0005829">
    <property type="term" value="C:cytosol"/>
    <property type="evidence" value="ECO:0007669"/>
    <property type="project" value="TreeGrafter"/>
</dbReference>
<reference evidence="5 6" key="1">
    <citation type="submission" date="2017-05" db="EMBL/GenBank/DDBJ databases">
        <title>Complete and WGS of Bordetella genogroups.</title>
        <authorList>
            <person name="Spilker T."/>
            <person name="LiPuma J."/>
        </authorList>
    </citation>
    <scope>NUCLEOTIDE SEQUENCE [LARGE SCALE GENOMIC DNA]</scope>
    <source>
        <strain evidence="5 6">AU9919</strain>
    </source>
</reference>
<dbReference type="PROSITE" id="PS01124">
    <property type="entry name" value="HTH_ARAC_FAMILY_2"/>
    <property type="match status" value="1"/>
</dbReference>
<dbReference type="RefSeq" id="WP_094839190.1">
    <property type="nucleotide sequence ID" value="NZ_NEVQ01000022.1"/>
</dbReference>
<keyword evidence="1" id="KW-0805">Transcription regulation</keyword>
<name>A0A261TQ89_9BORD</name>
<proteinExistence type="predicted"/>
<gene>
    <name evidence="5" type="ORF">CAL20_23505</name>
</gene>
<dbReference type="Pfam" id="PF12833">
    <property type="entry name" value="HTH_18"/>
    <property type="match status" value="1"/>
</dbReference>
<evidence type="ECO:0000313" key="5">
    <source>
        <dbReference type="EMBL" id="OZI50793.1"/>
    </source>
</evidence>
<dbReference type="GO" id="GO:0003700">
    <property type="term" value="F:DNA-binding transcription factor activity"/>
    <property type="evidence" value="ECO:0007669"/>
    <property type="project" value="InterPro"/>
</dbReference>
<accession>A0A261TQ89</accession>
<evidence type="ECO:0000256" key="3">
    <source>
        <dbReference type="ARBA" id="ARBA00023163"/>
    </source>
</evidence>
<dbReference type="PANTHER" id="PTHR47894:SF4">
    <property type="entry name" value="HTH-TYPE TRANSCRIPTIONAL REGULATOR GADX"/>
    <property type="match status" value="1"/>
</dbReference>
<dbReference type="SMART" id="SM00342">
    <property type="entry name" value="HTH_ARAC"/>
    <property type="match status" value="1"/>
</dbReference>
<organism evidence="5 6">
    <name type="scientific">Bordetella genomosp. 4</name>
    <dbReference type="NCBI Taxonomy" id="463044"/>
    <lineage>
        <taxon>Bacteria</taxon>
        <taxon>Pseudomonadati</taxon>
        <taxon>Pseudomonadota</taxon>
        <taxon>Betaproteobacteria</taxon>
        <taxon>Burkholderiales</taxon>
        <taxon>Alcaligenaceae</taxon>
        <taxon>Bordetella</taxon>
    </lineage>
</organism>
<dbReference type="EMBL" id="NEVQ01000022">
    <property type="protein sequence ID" value="OZI50793.1"/>
    <property type="molecule type" value="Genomic_DNA"/>
</dbReference>
<dbReference type="InterPro" id="IPR032687">
    <property type="entry name" value="AraC-type_N"/>
</dbReference>
<protein>
    <recommendedName>
        <fullName evidence="4">HTH araC/xylS-type domain-containing protein</fullName>
    </recommendedName>
</protein>
<dbReference type="AlphaFoldDB" id="A0A261TQ89"/>
<dbReference type="Proteomes" id="UP000216885">
    <property type="component" value="Unassembled WGS sequence"/>
</dbReference>
<evidence type="ECO:0000313" key="6">
    <source>
        <dbReference type="Proteomes" id="UP000216885"/>
    </source>
</evidence>
<dbReference type="InterPro" id="IPR018062">
    <property type="entry name" value="HTH_AraC-typ_CS"/>
</dbReference>
<dbReference type="Gene3D" id="1.10.10.60">
    <property type="entry name" value="Homeodomain-like"/>
    <property type="match status" value="1"/>
</dbReference>
<dbReference type="SUPFAM" id="SSF46689">
    <property type="entry name" value="Homeodomain-like"/>
    <property type="match status" value="1"/>
</dbReference>
<dbReference type="GO" id="GO:0000976">
    <property type="term" value="F:transcription cis-regulatory region binding"/>
    <property type="evidence" value="ECO:0007669"/>
    <property type="project" value="TreeGrafter"/>
</dbReference>
<dbReference type="InterPro" id="IPR009057">
    <property type="entry name" value="Homeodomain-like_sf"/>
</dbReference>
<sequence>MEARNRRTIRSATLVGFPDAAGAVGLDPAKMLAGVGLDIACMEDLETQISFDAFLKLLAECARASGCPDFATRAAIQRGVPNLGEVTLLMREAETVEQAINFYTSHLTLHADGTFIQLDKRFQNPLVVIEISARTREESFQCTQYALVGVTMLVRWLLGEDFQPDMIALAFAKPANMRAFQRFFKCPVQYKQVLSGLVINESILQRTPVTSSPFLRRLAMQQLNPIMKRSVASFSNKVERQMRKMLDEGGCDAESLAAHFNMDRRTVSRHLSSEGVTFSQILQCVRADIATRALAETGSSLAMIADQTGFESLSSFSRWFQRSFGCSATQWRSQQAARDSAEAGALMSLDKQR</sequence>
<dbReference type="InterPro" id="IPR018060">
    <property type="entry name" value="HTH_AraC"/>
</dbReference>
<dbReference type="PANTHER" id="PTHR47894">
    <property type="entry name" value="HTH-TYPE TRANSCRIPTIONAL REGULATOR GADX"/>
    <property type="match status" value="1"/>
</dbReference>
<comment type="caution">
    <text evidence="5">The sequence shown here is derived from an EMBL/GenBank/DDBJ whole genome shotgun (WGS) entry which is preliminary data.</text>
</comment>
<feature type="domain" description="HTH araC/xylS-type" evidence="4">
    <location>
        <begin position="236"/>
        <end position="334"/>
    </location>
</feature>
<keyword evidence="3" id="KW-0804">Transcription</keyword>